<dbReference type="AlphaFoldDB" id="A0A7J6QUI9"/>
<name>A0A7J6QUI9_PEROL</name>
<gene>
    <name evidence="5" type="primary">CCDC63_1</name>
    <name evidence="5" type="ORF">FOZ63_004238</name>
</gene>
<accession>A0A7J6QUI9</accession>
<dbReference type="PANTHER" id="PTHR21694">
    <property type="entry name" value="COILED-COIL DOMAIN-CONTAINING PROTEIN 63"/>
    <property type="match status" value="1"/>
</dbReference>
<organism evidence="5 6">
    <name type="scientific">Perkinsus olseni</name>
    <name type="common">Perkinsus atlanticus</name>
    <dbReference type="NCBI Taxonomy" id="32597"/>
    <lineage>
        <taxon>Eukaryota</taxon>
        <taxon>Sar</taxon>
        <taxon>Alveolata</taxon>
        <taxon>Perkinsozoa</taxon>
        <taxon>Perkinsea</taxon>
        <taxon>Perkinsida</taxon>
        <taxon>Perkinsidae</taxon>
        <taxon>Perkinsus</taxon>
    </lineage>
</organism>
<keyword evidence="3" id="KW-1133">Transmembrane helix</keyword>
<sequence length="384" mass="44207">GSARLSLGLMVLALVALVALGIVSFLLLHHSSDAEKKSIEAEIQQLQRNFRVLENDKRNYGEVSQGVIRKQRATIMKLSRENKKMKQEVNDTRAFTASRSEHKIGTERLQRMQEEKDRIDARLRDESARGELIDDRIGVLQKKIRSLREELARRGGVNAAKETNEALDKQIKILDNRLEKNLQKFNEVIAVNTNLRDRIDSLRRERVVFDSIYRKLEIELQEKKKEMANIIEQANAAYEARDQAQAQMTALKQQADREHIEFEKEWKELGRLIENDKKMKEFMRQREKARIEDSGKSGDAHVVARGDLSVDDENNLRKQVNQSAWGIAKDKVAIRMTADKVEVYEEAFGKIQSATGISDIDELVQNFIAAEDQNFSLFNYANQL</sequence>
<comment type="caution">
    <text evidence="5">The sequence shown here is derived from an EMBL/GenBank/DDBJ whole genome shotgun (WGS) entry which is preliminary data.</text>
</comment>
<dbReference type="PANTHER" id="PTHR21694:SF18">
    <property type="entry name" value="COILED-COIL DOMAIN-CONTAINING PROTEIN 63"/>
    <property type="match status" value="1"/>
</dbReference>
<dbReference type="OMA" id="MMHKKTQ"/>
<dbReference type="EMBL" id="JABANO010030465">
    <property type="protein sequence ID" value="KAF4711831.1"/>
    <property type="molecule type" value="Genomic_DNA"/>
</dbReference>
<evidence type="ECO:0000256" key="3">
    <source>
        <dbReference type="SAM" id="Phobius"/>
    </source>
</evidence>
<dbReference type="InterPro" id="IPR051876">
    <property type="entry name" value="ODA-DC/CCD"/>
</dbReference>
<reference evidence="5 6" key="1">
    <citation type="submission" date="2020-04" db="EMBL/GenBank/DDBJ databases">
        <title>Perkinsus olseni comparative genomics.</title>
        <authorList>
            <person name="Bogema D.R."/>
        </authorList>
    </citation>
    <scope>NUCLEOTIDE SEQUENCE [LARGE SCALE GENOMIC DNA]</scope>
    <source>
        <strain evidence="5 6">ATCC PRA-207</strain>
    </source>
</reference>
<evidence type="ECO:0000256" key="2">
    <source>
        <dbReference type="SAM" id="Coils"/>
    </source>
</evidence>
<dbReference type="Proteomes" id="UP000553632">
    <property type="component" value="Unassembled WGS sequence"/>
</dbReference>
<feature type="transmembrane region" description="Helical" evidence="3">
    <location>
        <begin position="6"/>
        <end position="28"/>
    </location>
</feature>
<keyword evidence="6" id="KW-1185">Reference proteome</keyword>
<feature type="coiled-coil region" evidence="2">
    <location>
        <begin position="157"/>
        <end position="184"/>
    </location>
</feature>
<feature type="coiled-coil region" evidence="2">
    <location>
        <begin position="213"/>
        <end position="261"/>
    </location>
</feature>
<evidence type="ECO:0000313" key="5">
    <source>
        <dbReference type="EMBL" id="KAF4711831.1"/>
    </source>
</evidence>
<evidence type="ECO:0000259" key="4">
    <source>
        <dbReference type="Pfam" id="PF21773"/>
    </source>
</evidence>
<feature type="coiled-coil region" evidence="2">
    <location>
        <begin position="29"/>
        <end position="129"/>
    </location>
</feature>
<evidence type="ECO:0000256" key="1">
    <source>
        <dbReference type="ARBA" id="ARBA00023054"/>
    </source>
</evidence>
<feature type="domain" description="ODAD1 central coiled coil region" evidence="4">
    <location>
        <begin position="169"/>
        <end position="383"/>
    </location>
</feature>
<protein>
    <submittedName>
        <fullName evidence="5">Coiledcoil domain containing</fullName>
    </submittedName>
</protein>
<dbReference type="Pfam" id="PF21773">
    <property type="entry name" value="ODAD1_CC"/>
    <property type="match status" value="1"/>
</dbReference>
<proteinExistence type="predicted"/>
<dbReference type="InterPro" id="IPR049258">
    <property type="entry name" value="ODAD1_CC"/>
</dbReference>
<keyword evidence="3" id="KW-0812">Transmembrane</keyword>
<evidence type="ECO:0000313" key="6">
    <source>
        <dbReference type="Proteomes" id="UP000553632"/>
    </source>
</evidence>
<feature type="non-terminal residue" evidence="5">
    <location>
        <position position="384"/>
    </location>
</feature>
<feature type="non-terminal residue" evidence="5">
    <location>
        <position position="1"/>
    </location>
</feature>
<keyword evidence="3" id="KW-0472">Membrane</keyword>
<keyword evidence="1 2" id="KW-0175">Coiled coil</keyword>